<dbReference type="InterPro" id="IPR002725">
    <property type="entry name" value="YgjP-like_metallopeptidase"/>
</dbReference>
<dbReference type="Pfam" id="PF01863">
    <property type="entry name" value="YgjP-like"/>
    <property type="match status" value="1"/>
</dbReference>
<name>A0ABV9K6C4_9PORP</name>
<evidence type="ECO:0000313" key="3">
    <source>
        <dbReference type="Proteomes" id="UP001596020"/>
    </source>
</evidence>
<reference evidence="3" key="1">
    <citation type="journal article" date="2019" name="Int. J. Syst. Evol. Microbiol.">
        <title>The Global Catalogue of Microorganisms (GCM) 10K type strain sequencing project: providing services to taxonomists for standard genome sequencing and annotation.</title>
        <authorList>
            <consortium name="The Broad Institute Genomics Platform"/>
            <consortium name="The Broad Institute Genome Sequencing Center for Infectious Disease"/>
            <person name="Wu L."/>
            <person name="Ma J."/>
        </authorList>
    </citation>
    <scope>NUCLEOTIDE SEQUENCE [LARGE SCALE GENOMIC DNA]</scope>
    <source>
        <strain evidence="3">CGMCC 4.7357</strain>
    </source>
</reference>
<organism evidence="2 3">
    <name type="scientific">Falsiporphyromonas endometrii</name>
    <dbReference type="NCBI Taxonomy" id="1387297"/>
    <lineage>
        <taxon>Bacteria</taxon>
        <taxon>Pseudomonadati</taxon>
        <taxon>Bacteroidota</taxon>
        <taxon>Bacteroidia</taxon>
        <taxon>Bacteroidales</taxon>
        <taxon>Porphyromonadaceae</taxon>
        <taxon>Falsiporphyromonas</taxon>
    </lineage>
</organism>
<dbReference type="EMBL" id="JBHSGO010000113">
    <property type="protein sequence ID" value="MFC4665730.1"/>
    <property type="molecule type" value="Genomic_DNA"/>
</dbReference>
<evidence type="ECO:0000259" key="1">
    <source>
        <dbReference type="Pfam" id="PF01863"/>
    </source>
</evidence>
<dbReference type="InterPro" id="IPR053136">
    <property type="entry name" value="UTP_pyrophosphatase-like"/>
</dbReference>
<sequence length="219" mass="25909">MKNVILRIDTKDKVVRVSAPFGCHHDLIVEIVRKHKEKIKSRFSKRAVFDISEPDLSEGGLIPFLGQLFRLHIEHIEYTTARNVSINHEDRTITLFVCSNDSKRELFHILTQWYFKNFRNILIPIIDKYAAKVGRKANTYGIKIVNGYWGICRNRAKSIIFNLKLIAMPSEVIELIVLHEHVHLKHFNHGKDFKAEMTRLMPDWKHREDELKSYQRYFI</sequence>
<dbReference type="PANTHER" id="PTHR30399">
    <property type="entry name" value="UNCHARACTERIZED PROTEIN YGJP"/>
    <property type="match status" value="1"/>
</dbReference>
<protein>
    <submittedName>
        <fullName evidence="2">M48 family metallopeptidase</fullName>
    </submittedName>
</protein>
<dbReference type="CDD" id="cd07344">
    <property type="entry name" value="M48_yhfN_like"/>
    <property type="match status" value="1"/>
</dbReference>
<gene>
    <name evidence="2" type="ORF">ACFO3G_03765</name>
</gene>
<evidence type="ECO:0000313" key="2">
    <source>
        <dbReference type="EMBL" id="MFC4665730.1"/>
    </source>
</evidence>
<dbReference type="Proteomes" id="UP001596020">
    <property type="component" value="Unassembled WGS sequence"/>
</dbReference>
<accession>A0ABV9K6C4</accession>
<dbReference type="Gene3D" id="3.30.2010.10">
    <property type="entry name" value="Metalloproteases ('zincins'), catalytic domain"/>
    <property type="match status" value="1"/>
</dbReference>
<proteinExistence type="predicted"/>
<comment type="caution">
    <text evidence="2">The sequence shown here is derived from an EMBL/GenBank/DDBJ whole genome shotgun (WGS) entry which is preliminary data.</text>
</comment>
<keyword evidence="3" id="KW-1185">Reference proteome</keyword>
<dbReference type="PANTHER" id="PTHR30399:SF1">
    <property type="entry name" value="UTP PYROPHOSPHATASE"/>
    <property type="match status" value="1"/>
</dbReference>
<feature type="domain" description="YgjP-like metallopeptidase" evidence="1">
    <location>
        <begin position="2"/>
        <end position="213"/>
    </location>
</feature>